<gene>
    <name evidence="1" type="ORF">M569_06520</name>
</gene>
<comment type="caution">
    <text evidence="1">The sequence shown here is derived from an EMBL/GenBank/DDBJ whole genome shotgun (WGS) entry which is preliminary data.</text>
</comment>
<feature type="non-terminal residue" evidence="1">
    <location>
        <position position="1"/>
    </location>
</feature>
<feature type="non-terminal residue" evidence="1">
    <location>
        <position position="72"/>
    </location>
</feature>
<protein>
    <submittedName>
        <fullName evidence="1">Uncharacterized protein</fullName>
    </submittedName>
</protein>
<dbReference type="EMBL" id="AUSU01002695">
    <property type="protein sequence ID" value="EPS68253.1"/>
    <property type="molecule type" value="Genomic_DNA"/>
</dbReference>
<proteinExistence type="predicted"/>
<accession>S8DY95</accession>
<sequence>GQSNGDAVKLSRTKRLIPDRPLSSQGTVPSCNGINENIMNANRRFDLELGRGRLQNSVERFSESTKKLGQVR</sequence>
<keyword evidence="2" id="KW-1185">Reference proteome</keyword>
<dbReference type="AlphaFoldDB" id="S8DY95"/>
<dbReference type="OrthoDB" id="1925139at2759"/>
<organism evidence="1 2">
    <name type="scientific">Genlisea aurea</name>
    <dbReference type="NCBI Taxonomy" id="192259"/>
    <lineage>
        <taxon>Eukaryota</taxon>
        <taxon>Viridiplantae</taxon>
        <taxon>Streptophyta</taxon>
        <taxon>Embryophyta</taxon>
        <taxon>Tracheophyta</taxon>
        <taxon>Spermatophyta</taxon>
        <taxon>Magnoliopsida</taxon>
        <taxon>eudicotyledons</taxon>
        <taxon>Gunneridae</taxon>
        <taxon>Pentapetalae</taxon>
        <taxon>asterids</taxon>
        <taxon>lamiids</taxon>
        <taxon>Lamiales</taxon>
        <taxon>Lentibulariaceae</taxon>
        <taxon>Genlisea</taxon>
    </lineage>
</organism>
<name>S8DY95_9LAMI</name>
<reference evidence="1 2" key="1">
    <citation type="journal article" date="2013" name="BMC Genomics">
        <title>The miniature genome of a carnivorous plant Genlisea aurea contains a low number of genes and short non-coding sequences.</title>
        <authorList>
            <person name="Leushkin E.V."/>
            <person name="Sutormin R.A."/>
            <person name="Nabieva E.R."/>
            <person name="Penin A.A."/>
            <person name="Kondrashov A.S."/>
            <person name="Logacheva M.D."/>
        </authorList>
    </citation>
    <scope>NUCLEOTIDE SEQUENCE [LARGE SCALE GENOMIC DNA]</scope>
</reference>
<dbReference type="Proteomes" id="UP000015453">
    <property type="component" value="Unassembled WGS sequence"/>
</dbReference>
<evidence type="ECO:0000313" key="2">
    <source>
        <dbReference type="Proteomes" id="UP000015453"/>
    </source>
</evidence>
<evidence type="ECO:0000313" key="1">
    <source>
        <dbReference type="EMBL" id="EPS68253.1"/>
    </source>
</evidence>